<comment type="caution">
    <text evidence="1">The sequence shown here is derived from an EMBL/GenBank/DDBJ whole genome shotgun (WGS) entry which is preliminary data.</text>
</comment>
<organism evidence="1 2">
    <name type="scientific">Murimonas intestini</name>
    <dbReference type="NCBI Taxonomy" id="1337051"/>
    <lineage>
        <taxon>Bacteria</taxon>
        <taxon>Bacillati</taxon>
        <taxon>Bacillota</taxon>
        <taxon>Clostridia</taxon>
        <taxon>Lachnospirales</taxon>
        <taxon>Lachnospiraceae</taxon>
        <taxon>Murimonas</taxon>
    </lineage>
</organism>
<dbReference type="Proteomes" id="UP000245412">
    <property type="component" value="Unassembled WGS sequence"/>
</dbReference>
<keyword evidence="2" id="KW-1185">Reference proteome</keyword>
<proteinExistence type="predicted"/>
<evidence type="ECO:0000313" key="2">
    <source>
        <dbReference type="Proteomes" id="UP000245412"/>
    </source>
</evidence>
<gene>
    <name evidence="1" type="ORF">C7383_12219</name>
</gene>
<sequence>MAYYVEEMNEWAIRRIESEAPDDVDLLMGHPQWNVPEDGNEIRFSYFLPNSEKGMSIAKTFVIENIGYDFWGMPWERLEHIASLEESLTSVLLDGTILWSRNTEVCKRFTDLQQLARERLQDRSYSMKTALNRLAEAMDTYKVMAFEDNLSHVRKGLCYIADQLSVALAHINGTYFKKGPEMQDLVLDTLPLVPEGYTDAYRRIIHAMTIEDCCELAHEMIKKVRVFLTGLCSQMDGGCRSQDSTCDYSDMAAWYEEGTYWFRRLYSYTGRGDAARTLQWGYSLQAELDFAQKAYGLDQMDILDAYDPDNLTALNQRGHKIQEYLHNTLLSHNAKIREYASLKEFLSSGE</sequence>
<evidence type="ECO:0000313" key="1">
    <source>
        <dbReference type="EMBL" id="PWJ72105.1"/>
    </source>
</evidence>
<accession>A0AB73SXL7</accession>
<dbReference type="RefSeq" id="WP_109748733.1">
    <property type="nucleotide sequence ID" value="NZ_JANKBI010000029.1"/>
</dbReference>
<protein>
    <submittedName>
        <fullName evidence="1">Uncharacterized protein</fullName>
    </submittedName>
</protein>
<dbReference type="EMBL" id="QGGY01000022">
    <property type="protein sequence ID" value="PWJ72105.1"/>
    <property type="molecule type" value="Genomic_DNA"/>
</dbReference>
<reference evidence="1 2" key="1">
    <citation type="submission" date="2018-05" db="EMBL/GenBank/DDBJ databases">
        <authorList>
            <person name="Goeker M."/>
            <person name="Huntemann M."/>
            <person name="Clum A."/>
            <person name="Pillay M."/>
            <person name="Palaniappan K."/>
            <person name="Varghese N."/>
            <person name="Mikhailova N."/>
            <person name="Stamatis D."/>
            <person name="Reddy T."/>
            <person name="Daum C."/>
            <person name="Shapiro N."/>
            <person name="Ivanova N."/>
            <person name="Kyrpides N."/>
            <person name="Woyke T."/>
        </authorList>
    </citation>
    <scope>NUCLEOTIDE SEQUENCE [LARGE SCALE GENOMIC DNA]</scope>
    <source>
        <strain evidence="1 2">DSM 26524</strain>
    </source>
</reference>
<name>A0AB73SXL7_9FIRM</name>
<dbReference type="AlphaFoldDB" id="A0AB73SXL7"/>